<proteinExistence type="predicted"/>
<name>A0A251X3U4_9GAMM</name>
<gene>
    <name evidence="2" type="ORF">TPSD3_13640</name>
</gene>
<sequence length="251" mass="29473">MEEFVIYAQKNLLPLVPLVFVLVALSQLLISILGRLLKRTRITVYPTSSVDLTFNQHGATVTLSGSFYGRGEDVLVTHIDAIVTHQDQYPPSPRTFEWRAFKPYLTELIYHNSSIEPPLEPVAPFILSTKATFKYQLLFVDDAFLMRYSEEAQHIRYLWQKQQPIEIDNFLMQPELRALQQRFLRDVGWQAGTYQLCLRLYANHKQYEQCFYFALTPSQIHILQSNFEQIIRFICQQPSHFAYVRCPYLNQ</sequence>
<keyword evidence="1" id="KW-0472">Membrane</keyword>
<evidence type="ECO:0000256" key="1">
    <source>
        <dbReference type="SAM" id="Phobius"/>
    </source>
</evidence>
<protein>
    <submittedName>
        <fullName evidence="2">Uncharacterized protein</fullName>
    </submittedName>
</protein>
<evidence type="ECO:0000313" key="2">
    <source>
        <dbReference type="EMBL" id="OUD12164.1"/>
    </source>
</evidence>
<keyword evidence="3" id="KW-1185">Reference proteome</keyword>
<organism evidence="2 3">
    <name type="scientific">Thioflexithrix psekupsensis</name>
    <dbReference type="NCBI Taxonomy" id="1570016"/>
    <lineage>
        <taxon>Bacteria</taxon>
        <taxon>Pseudomonadati</taxon>
        <taxon>Pseudomonadota</taxon>
        <taxon>Gammaproteobacteria</taxon>
        <taxon>Thiotrichales</taxon>
        <taxon>Thioflexithrix</taxon>
    </lineage>
</organism>
<dbReference type="Proteomes" id="UP000194798">
    <property type="component" value="Unassembled WGS sequence"/>
</dbReference>
<accession>A0A251X3U4</accession>
<evidence type="ECO:0000313" key="3">
    <source>
        <dbReference type="Proteomes" id="UP000194798"/>
    </source>
</evidence>
<reference evidence="2 3" key="1">
    <citation type="submission" date="2016-12" db="EMBL/GenBank/DDBJ databases">
        <title>Thioflexothrix psekupsii D3 genome sequencing and assembly.</title>
        <authorList>
            <person name="Fomenkov A."/>
            <person name="Vincze T."/>
            <person name="Grabovich M."/>
            <person name="Anton B.P."/>
            <person name="Dubinina G."/>
            <person name="Orlova M."/>
            <person name="Belousova E."/>
            <person name="Roberts R.J."/>
        </authorList>
    </citation>
    <scope>NUCLEOTIDE SEQUENCE [LARGE SCALE GENOMIC DNA]</scope>
    <source>
        <strain evidence="2">D3</strain>
    </source>
</reference>
<dbReference type="EMBL" id="MSLT01000023">
    <property type="protein sequence ID" value="OUD12164.1"/>
    <property type="molecule type" value="Genomic_DNA"/>
</dbReference>
<dbReference type="RefSeq" id="WP_086489073.1">
    <property type="nucleotide sequence ID" value="NZ_MSLT01000023.1"/>
</dbReference>
<keyword evidence="1" id="KW-1133">Transmembrane helix</keyword>
<feature type="transmembrane region" description="Helical" evidence="1">
    <location>
        <begin position="12"/>
        <end position="33"/>
    </location>
</feature>
<dbReference type="AlphaFoldDB" id="A0A251X3U4"/>
<keyword evidence="1" id="KW-0812">Transmembrane</keyword>
<comment type="caution">
    <text evidence="2">The sequence shown here is derived from an EMBL/GenBank/DDBJ whole genome shotgun (WGS) entry which is preliminary data.</text>
</comment>